<feature type="domain" description="Up-regulated in Daf-2" evidence="1">
    <location>
        <begin position="3"/>
        <end position="180"/>
    </location>
</feature>
<dbReference type="AlphaFoldDB" id="A0A135P3D4"/>
<dbReference type="InterPro" id="IPR041157">
    <property type="entry name" value="PUD1/2"/>
</dbReference>
<dbReference type="EMBL" id="LNUW01000028">
    <property type="protein sequence ID" value="KXG85916.1"/>
    <property type="molecule type" value="Genomic_DNA"/>
</dbReference>
<dbReference type="Pfam" id="PF18457">
    <property type="entry name" value="PUD1_2"/>
    <property type="match status" value="1"/>
</dbReference>
<dbReference type="RefSeq" id="WP_067645042.1">
    <property type="nucleotide sequence ID" value="NZ_KQ961024.1"/>
</dbReference>
<proteinExistence type="predicted"/>
<sequence>MATKKFTTVRIKNETGVKLASVGIVHKYSDEYNHSKEWLNVPNGTSPEEKLIVEYNTGFLTTGRDWWKVVAMTEDGRIFQSAPNNYRGFIDGVEEVLNECGWDIVKLAVDITIKTEVGGIVAIPIGVVTAILTGLSNSASTAGFKQFFLEDKDVDHGVEIILKAKEVEFKAIESTATTPFLTAATIEKKVAA</sequence>
<dbReference type="OrthoDB" id="5917753at2"/>
<accession>A0A135P3D4</accession>
<dbReference type="Gene3D" id="2.60.40.3820">
    <property type="match status" value="1"/>
</dbReference>
<organism evidence="2 3">
    <name type="scientific">Agrobacterium bohemicum</name>
    <dbReference type="NCBI Taxonomy" id="2052828"/>
    <lineage>
        <taxon>Bacteria</taxon>
        <taxon>Pseudomonadati</taxon>
        <taxon>Pseudomonadota</taxon>
        <taxon>Alphaproteobacteria</taxon>
        <taxon>Hyphomicrobiales</taxon>
        <taxon>Rhizobiaceae</taxon>
        <taxon>Rhizobium/Agrobacterium group</taxon>
        <taxon>Agrobacterium</taxon>
    </lineage>
</organism>
<reference evidence="2 3" key="1">
    <citation type="submission" date="2015-11" db="EMBL/GenBank/DDBJ databases">
        <title>Draft genome sequence of Agrobacterium sp. R89-1.</title>
        <authorList>
            <person name="Zahradnik J."/>
            <person name="Kyslikova E."/>
            <person name="Palyzova A."/>
            <person name="Kyslik P."/>
        </authorList>
    </citation>
    <scope>NUCLEOTIDE SEQUENCE [LARGE SCALE GENOMIC DNA]</scope>
    <source>
        <strain evidence="2 3">R89-1</strain>
    </source>
</reference>
<evidence type="ECO:0000313" key="2">
    <source>
        <dbReference type="EMBL" id="KXG85916.1"/>
    </source>
</evidence>
<protein>
    <recommendedName>
        <fullName evidence="1">Up-regulated in Daf-2 domain-containing protein</fullName>
    </recommendedName>
</protein>
<name>A0A135P3D4_9HYPH</name>
<evidence type="ECO:0000313" key="3">
    <source>
        <dbReference type="Proteomes" id="UP000070498"/>
    </source>
</evidence>
<dbReference type="Proteomes" id="UP000070498">
    <property type="component" value="Unassembled WGS sequence"/>
</dbReference>
<dbReference type="STRING" id="2052828.ATO67_04645"/>
<comment type="caution">
    <text evidence="2">The sequence shown here is derived from an EMBL/GenBank/DDBJ whole genome shotgun (WGS) entry which is preliminary data.</text>
</comment>
<evidence type="ECO:0000259" key="1">
    <source>
        <dbReference type="Pfam" id="PF18457"/>
    </source>
</evidence>
<keyword evidence="3" id="KW-1185">Reference proteome</keyword>
<gene>
    <name evidence="2" type="ORF">ATO67_04645</name>
</gene>